<dbReference type="EMBL" id="JAOPHQ010006813">
    <property type="protein sequence ID" value="KAK0130516.1"/>
    <property type="molecule type" value="Genomic_DNA"/>
</dbReference>
<sequence length="174" mass="19373">MKVHLFGAASSPGCANYGMKYLASQHEREYPAAAEFIKKTFMLMMGLVSVESEDAAIQLVREAQSLCEKGKLHLHKFISNSREVLESIPESERAGGVHDVDLSLGELPMQTVLGVRWRCSDNFSFKISLDEKPATRRGILSTVASVFDPLGFLPPFCCWGRKYCRRVPERSGMG</sequence>
<dbReference type="Proteomes" id="UP001174136">
    <property type="component" value="Unassembled WGS sequence"/>
</dbReference>
<accession>A0AA47NL16</accession>
<evidence type="ECO:0000313" key="1">
    <source>
        <dbReference type="EMBL" id="KAK0130516.1"/>
    </source>
</evidence>
<protein>
    <submittedName>
        <fullName evidence="1">Uncharacterized protein</fullName>
    </submittedName>
</protein>
<dbReference type="AlphaFoldDB" id="A0AA47NL16"/>
<evidence type="ECO:0000313" key="2">
    <source>
        <dbReference type="Proteomes" id="UP001174136"/>
    </source>
</evidence>
<name>A0AA47NL16_MERPO</name>
<comment type="caution">
    <text evidence="1">The sequence shown here is derived from an EMBL/GenBank/DDBJ whole genome shotgun (WGS) entry which is preliminary data.</text>
</comment>
<organism evidence="1 2">
    <name type="scientific">Merluccius polli</name>
    <name type="common">Benguela hake</name>
    <name type="synonym">Merluccius cadenati</name>
    <dbReference type="NCBI Taxonomy" id="89951"/>
    <lineage>
        <taxon>Eukaryota</taxon>
        <taxon>Metazoa</taxon>
        <taxon>Chordata</taxon>
        <taxon>Craniata</taxon>
        <taxon>Vertebrata</taxon>
        <taxon>Euteleostomi</taxon>
        <taxon>Actinopterygii</taxon>
        <taxon>Neopterygii</taxon>
        <taxon>Teleostei</taxon>
        <taxon>Neoteleostei</taxon>
        <taxon>Acanthomorphata</taxon>
        <taxon>Zeiogadaria</taxon>
        <taxon>Gadariae</taxon>
        <taxon>Gadiformes</taxon>
        <taxon>Gadoidei</taxon>
        <taxon>Merlucciidae</taxon>
        <taxon>Merluccius</taxon>
    </lineage>
</organism>
<proteinExistence type="predicted"/>
<dbReference type="PANTHER" id="PTHR47331:SF5">
    <property type="entry name" value="RIBONUCLEASE H"/>
    <property type="match status" value="1"/>
</dbReference>
<dbReference type="PANTHER" id="PTHR47331">
    <property type="entry name" value="PHD-TYPE DOMAIN-CONTAINING PROTEIN"/>
    <property type="match status" value="1"/>
</dbReference>
<gene>
    <name evidence="1" type="ORF">N1851_035258</name>
</gene>
<reference evidence="1" key="1">
    <citation type="journal article" date="2023" name="Front. Mar. Sci.">
        <title>A new Merluccius polli reference genome to investigate the effects of global change in West African waters.</title>
        <authorList>
            <person name="Mateo J.L."/>
            <person name="Blanco-Fernandez C."/>
            <person name="Garcia-Vazquez E."/>
            <person name="Machado-Schiaffino G."/>
        </authorList>
    </citation>
    <scope>NUCLEOTIDE SEQUENCE</scope>
    <source>
        <strain evidence="1">C29</strain>
        <tissue evidence="1">Fin</tissue>
    </source>
</reference>
<keyword evidence="2" id="KW-1185">Reference proteome</keyword>